<feature type="compositionally biased region" description="Basic and acidic residues" evidence="1">
    <location>
        <begin position="151"/>
        <end position="164"/>
    </location>
</feature>
<dbReference type="Proteomes" id="UP001374584">
    <property type="component" value="Unassembled WGS sequence"/>
</dbReference>
<feature type="compositionally biased region" description="Basic residues" evidence="1">
    <location>
        <begin position="48"/>
        <end position="60"/>
    </location>
</feature>
<dbReference type="GO" id="GO:0000785">
    <property type="term" value="C:chromatin"/>
    <property type="evidence" value="ECO:0007669"/>
    <property type="project" value="TreeGrafter"/>
</dbReference>
<dbReference type="PANTHER" id="PTHR10694">
    <property type="entry name" value="LYSINE-SPECIFIC DEMETHYLASE"/>
    <property type="match status" value="1"/>
</dbReference>
<feature type="region of interest" description="Disordered" evidence="1">
    <location>
        <begin position="124"/>
        <end position="202"/>
    </location>
</feature>
<keyword evidence="4" id="KW-1185">Reference proteome</keyword>
<reference evidence="3 4" key="1">
    <citation type="submission" date="2024-01" db="EMBL/GenBank/DDBJ databases">
        <title>The genomes of 5 underutilized Papilionoideae crops provide insights into root nodulation and disease resistanc.</title>
        <authorList>
            <person name="Jiang F."/>
        </authorList>
    </citation>
    <scope>NUCLEOTIDE SEQUENCE [LARGE SCALE GENOMIC DNA]</scope>
    <source>
        <strain evidence="3">JINMINGXINNONG_FW02</strain>
        <tissue evidence="3">Leaves</tissue>
    </source>
</reference>
<dbReference type="AlphaFoldDB" id="A0AAN9NM90"/>
<name>A0AAN9NM90_PHACN</name>
<evidence type="ECO:0000313" key="3">
    <source>
        <dbReference type="EMBL" id="KAK7373089.1"/>
    </source>
</evidence>
<dbReference type="GO" id="GO:0005634">
    <property type="term" value="C:nucleus"/>
    <property type="evidence" value="ECO:0007669"/>
    <property type="project" value="TreeGrafter"/>
</dbReference>
<dbReference type="EMBL" id="JAYMYR010000003">
    <property type="protein sequence ID" value="KAK7373089.1"/>
    <property type="molecule type" value="Genomic_DNA"/>
</dbReference>
<protein>
    <recommendedName>
        <fullName evidence="2">JmjN domain-containing protein</fullName>
    </recommendedName>
</protein>
<feature type="region of interest" description="Disordered" evidence="1">
    <location>
        <begin position="478"/>
        <end position="527"/>
    </location>
</feature>
<accession>A0AAN9NM90</accession>
<dbReference type="Pfam" id="PF02375">
    <property type="entry name" value="JmjN"/>
    <property type="match status" value="1"/>
</dbReference>
<proteinExistence type="predicted"/>
<evidence type="ECO:0000259" key="2">
    <source>
        <dbReference type="PROSITE" id="PS51183"/>
    </source>
</evidence>
<feature type="region of interest" description="Disordered" evidence="1">
    <location>
        <begin position="48"/>
        <end position="86"/>
    </location>
</feature>
<dbReference type="InterPro" id="IPR003349">
    <property type="entry name" value="JmjN"/>
</dbReference>
<dbReference type="PROSITE" id="PS51183">
    <property type="entry name" value="JMJN"/>
    <property type="match status" value="1"/>
</dbReference>
<evidence type="ECO:0000313" key="4">
    <source>
        <dbReference type="Proteomes" id="UP001374584"/>
    </source>
</evidence>
<comment type="caution">
    <text evidence="3">The sequence shown here is derived from an EMBL/GenBank/DDBJ whole genome shotgun (WGS) entry which is preliminary data.</text>
</comment>
<gene>
    <name evidence="3" type="ORF">VNO80_06486</name>
</gene>
<feature type="compositionally biased region" description="Basic residues" evidence="1">
    <location>
        <begin position="484"/>
        <end position="499"/>
    </location>
</feature>
<dbReference type="SMART" id="SM00545">
    <property type="entry name" value="JmjN"/>
    <property type="match status" value="1"/>
</dbReference>
<organism evidence="3 4">
    <name type="scientific">Phaseolus coccineus</name>
    <name type="common">Scarlet runner bean</name>
    <name type="synonym">Phaseolus multiflorus</name>
    <dbReference type="NCBI Taxonomy" id="3886"/>
    <lineage>
        <taxon>Eukaryota</taxon>
        <taxon>Viridiplantae</taxon>
        <taxon>Streptophyta</taxon>
        <taxon>Embryophyta</taxon>
        <taxon>Tracheophyta</taxon>
        <taxon>Spermatophyta</taxon>
        <taxon>Magnoliopsida</taxon>
        <taxon>eudicotyledons</taxon>
        <taxon>Gunneridae</taxon>
        <taxon>Pentapetalae</taxon>
        <taxon>rosids</taxon>
        <taxon>fabids</taxon>
        <taxon>Fabales</taxon>
        <taxon>Fabaceae</taxon>
        <taxon>Papilionoideae</taxon>
        <taxon>50 kb inversion clade</taxon>
        <taxon>NPAAA clade</taxon>
        <taxon>indigoferoid/millettioid clade</taxon>
        <taxon>Phaseoleae</taxon>
        <taxon>Phaseolus</taxon>
    </lineage>
</organism>
<dbReference type="PANTHER" id="PTHR10694:SF105">
    <property type="entry name" value="LYSINE-SPECIFIC DEMETHYLASE JMJ14"/>
    <property type="match status" value="1"/>
</dbReference>
<feature type="domain" description="JmjN" evidence="2">
    <location>
        <begin position="413"/>
        <end position="454"/>
    </location>
</feature>
<dbReference type="GO" id="GO:0034647">
    <property type="term" value="F:histone H3K4me/H3K4me2/H3K4me3 demethylase activity"/>
    <property type="evidence" value="ECO:0007669"/>
    <property type="project" value="TreeGrafter"/>
</dbReference>
<evidence type="ECO:0000256" key="1">
    <source>
        <dbReference type="SAM" id="MobiDB-lite"/>
    </source>
</evidence>
<dbReference type="GO" id="GO:0010468">
    <property type="term" value="P:regulation of gene expression"/>
    <property type="evidence" value="ECO:0007669"/>
    <property type="project" value="TreeGrafter"/>
</dbReference>
<dbReference type="Gene3D" id="2.60.120.650">
    <property type="entry name" value="Cupin"/>
    <property type="match status" value="1"/>
</dbReference>
<sequence>MGPVECFKSIEENVQKMIKESITYNRSSNTLTKKRHAAKALVKEINKRKRTSFKSHSKRKTTTETKALKKAAPSLEVSILESPPQPTTLLETKATSAWQENLAQHSSEASTSRDNDDVIALGEEEEEDDAQFNTIEVDPINQANNSGPENRGGEDRDKEGRKGESLSPVEQPKIGKAEAMQCTQGSASGELRSATKPEGSENSCHLHRCSNEGSLPYQHEGPQTSCINWDCEEGGGDSVGVENSFESNGEEGAVEVDGSKTSMKDQRLVRYNHVQELQSGGEGLNVTILEMVVGRCAIDDVRHFVLTNFHILRPQSKHKLSRSEGGSERFESFGSGGNGGGGGSVNDVIGDGLAASAADFVFNFMDCSVALDNLLRHKPEMDITFESSASPQHKKISARWDPVEAYRPIIDEAPVFYPTIEEFEDTLGYIAKIRPQAEPYGICRIVPPACWVPPFPLKEKDLWENANFPTRIQQIDLLQNREPMRKKSRGRKRKRRKQSKMGTGRRTAKSGSEANGASEPEEKFGFQSGSDFTLKRLSAICVGF</sequence>